<dbReference type="EMBL" id="FPBD01000001">
    <property type="protein sequence ID" value="SFT49067.1"/>
    <property type="molecule type" value="Genomic_DNA"/>
</dbReference>
<protein>
    <submittedName>
        <fullName evidence="1">Uncharacterized protein</fullName>
    </submittedName>
</protein>
<organism evidence="1 2">
    <name type="scientific">Pseudovibrio denitrificans</name>
    <dbReference type="NCBI Taxonomy" id="258256"/>
    <lineage>
        <taxon>Bacteria</taxon>
        <taxon>Pseudomonadati</taxon>
        <taxon>Pseudomonadota</taxon>
        <taxon>Alphaproteobacteria</taxon>
        <taxon>Hyphomicrobiales</taxon>
        <taxon>Stappiaceae</taxon>
        <taxon>Pseudovibrio</taxon>
    </lineage>
</organism>
<dbReference type="Proteomes" id="UP000183371">
    <property type="component" value="Unassembled WGS sequence"/>
</dbReference>
<evidence type="ECO:0000313" key="1">
    <source>
        <dbReference type="EMBL" id="SFT49067.1"/>
    </source>
</evidence>
<proteinExistence type="predicted"/>
<sequence>MALNVKDINNNKSLEHPVRAVLVVLLLFAFLPGQTSAQVNNKLYPFNHLIPNDLRSAPRIYGSQYDCRIRVKEDGAENVYQAFVTGYFSDPSRNISSVACFRTMEKCQAYLNFMRGYLELTRSASCQHGYYKGLFGWF</sequence>
<reference evidence="2" key="1">
    <citation type="submission" date="2016-10" db="EMBL/GenBank/DDBJ databases">
        <authorList>
            <person name="Varghese N."/>
            <person name="Submissions S."/>
        </authorList>
    </citation>
    <scope>NUCLEOTIDE SEQUENCE [LARGE SCALE GENOMIC DNA]</scope>
    <source>
        <strain evidence="2">DSM 17465</strain>
    </source>
</reference>
<keyword evidence="2" id="KW-1185">Reference proteome</keyword>
<accession>A0A1I6YFH2</accession>
<dbReference type="AlphaFoldDB" id="A0A1I6YFH2"/>
<gene>
    <name evidence="1" type="ORF">SAMN05444141_101830</name>
</gene>
<evidence type="ECO:0000313" key="2">
    <source>
        <dbReference type="Proteomes" id="UP000183371"/>
    </source>
</evidence>
<name>A0A1I6YFH2_9HYPH</name>